<feature type="domain" description="Polyphosphate kinase middle" evidence="8">
    <location>
        <begin position="131"/>
        <end position="301"/>
    </location>
</feature>
<dbReference type="GO" id="GO:0005524">
    <property type="term" value="F:ATP binding"/>
    <property type="evidence" value="ECO:0007669"/>
    <property type="project" value="UniProtKB-KW"/>
</dbReference>
<evidence type="ECO:0000256" key="3">
    <source>
        <dbReference type="ARBA" id="ARBA00022741"/>
    </source>
</evidence>
<dbReference type="Proteomes" id="UP000236731">
    <property type="component" value="Unassembled WGS sequence"/>
</dbReference>
<evidence type="ECO:0000259" key="11">
    <source>
        <dbReference type="Pfam" id="PF17941"/>
    </source>
</evidence>
<accession>A0A1H5XN29</accession>
<feature type="active site" description="Phosphohistidine intermediate" evidence="6">
    <location>
        <position position="432"/>
    </location>
</feature>
<dbReference type="Pfam" id="PF17941">
    <property type="entry name" value="PP_kinase_C_1"/>
    <property type="match status" value="1"/>
</dbReference>
<proteinExistence type="inferred from homology"/>
<feature type="domain" description="Polyphosphate kinase C-terminal" evidence="11">
    <location>
        <begin position="328"/>
        <end position="489"/>
    </location>
</feature>
<dbReference type="SUPFAM" id="SSF140356">
    <property type="entry name" value="PPK N-terminal domain-like"/>
    <property type="match status" value="1"/>
</dbReference>
<dbReference type="GO" id="GO:0008976">
    <property type="term" value="F:polyphosphate kinase activity"/>
    <property type="evidence" value="ECO:0007669"/>
    <property type="project" value="UniProtKB-UniRule"/>
</dbReference>
<name>A0A1H5XN29_9SPHI</name>
<dbReference type="InterPro" id="IPR003414">
    <property type="entry name" value="PP_kinase"/>
</dbReference>
<evidence type="ECO:0000256" key="7">
    <source>
        <dbReference type="RuleBase" id="RU003800"/>
    </source>
</evidence>
<keyword evidence="2 6" id="KW-0808">Transferase</keyword>
<dbReference type="GO" id="GO:0006799">
    <property type="term" value="P:polyphosphate biosynthetic process"/>
    <property type="evidence" value="ECO:0007669"/>
    <property type="project" value="UniProtKB-UniRule"/>
</dbReference>
<dbReference type="Pfam" id="PF13090">
    <property type="entry name" value="PP_kinase_C"/>
    <property type="match status" value="1"/>
</dbReference>
<feature type="binding site" evidence="6">
    <location>
        <position position="562"/>
    </location>
    <ligand>
        <name>ATP</name>
        <dbReference type="ChEBI" id="CHEBI:30616"/>
    </ligand>
</feature>
<comment type="catalytic activity">
    <reaction evidence="6 7">
        <text>[phosphate](n) + ATP = [phosphate](n+1) + ADP</text>
        <dbReference type="Rhea" id="RHEA:19573"/>
        <dbReference type="Rhea" id="RHEA-COMP:9859"/>
        <dbReference type="Rhea" id="RHEA-COMP:14280"/>
        <dbReference type="ChEBI" id="CHEBI:16838"/>
        <dbReference type="ChEBI" id="CHEBI:30616"/>
        <dbReference type="ChEBI" id="CHEBI:456216"/>
        <dbReference type="EC" id="2.7.4.1"/>
    </reaction>
</comment>
<evidence type="ECO:0000313" key="13">
    <source>
        <dbReference type="Proteomes" id="UP000236731"/>
    </source>
</evidence>
<feature type="binding site" evidence="6">
    <location>
        <position position="461"/>
    </location>
    <ligand>
        <name>ATP</name>
        <dbReference type="ChEBI" id="CHEBI:30616"/>
    </ligand>
</feature>
<evidence type="ECO:0000256" key="2">
    <source>
        <dbReference type="ARBA" id="ARBA00022679"/>
    </source>
</evidence>
<keyword evidence="3 6" id="KW-0547">Nucleotide-binding</keyword>
<evidence type="ECO:0000259" key="9">
    <source>
        <dbReference type="Pfam" id="PF13089"/>
    </source>
</evidence>
<dbReference type="GO" id="GO:0046872">
    <property type="term" value="F:metal ion binding"/>
    <property type="evidence" value="ECO:0007669"/>
    <property type="project" value="UniProtKB-KW"/>
</dbReference>
<dbReference type="OrthoDB" id="9761456at2"/>
<evidence type="ECO:0000259" key="10">
    <source>
        <dbReference type="Pfam" id="PF13090"/>
    </source>
</evidence>
<dbReference type="SUPFAM" id="SSF56024">
    <property type="entry name" value="Phospholipase D/nuclease"/>
    <property type="match status" value="2"/>
</dbReference>
<gene>
    <name evidence="6" type="primary">ppk</name>
    <name evidence="12" type="ORF">SAMN05421877_10561</name>
</gene>
<dbReference type="InterPro" id="IPR041108">
    <property type="entry name" value="PP_kinase_C_1"/>
</dbReference>
<keyword evidence="1 6" id="KW-0597">Phosphoprotein</keyword>
<dbReference type="EC" id="2.7.4.1" evidence="6 7"/>
<dbReference type="NCBIfam" id="TIGR03705">
    <property type="entry name" value="poly_P_kin"/>
    <property type="match status" value="1"/>
</dbReference>
<keyword evidence="6" id="KW-0479">Metal-binding</keyword>
<reference evidence="13" key="1">
    <citation type="submission" date="2016-10" db="EMBL/GenBank/DDBJ databases">
        <authorList>
            <person name="Varghese N."/>
            <person name="Submissions S."/>
        </authorList>
    </citation>
    <scope>NUCLEOTIDE SEQUENCE [LARGE SCALE GENOMIC DNA]</scope>
    <source>
        <strain evidence="13">DSM 22361</strain>
    </source>
</reference>
<feature type="binding site" evidence="6">
    <location>
        <position position="402"/>
    </location>
    <ligand>
        <name>Mg(2+)</name>
        <dbReference type="ChEBI" id="CHEBI:18420"/>
    </ligand>
</feature>
<feature type="binding site" evidence="6">
    <location>
        <position position="372"/>
    </location>
    <ligand>
        <name>Mg(2+)</name>
        <dbReference type="ChEBI" id="CHEBI:18420"/>
    </ligand>
</feature>
<dbReference type="InterPro" id="IPR036830">
    <property type="entry name" value="PP_kinase_middle_dom_sf"/>
</dbReference>
<evidence type="ECO:0000256" key="5">
    <source>
        <dbReference type="ARBA" id="ARBA00022840"/>
    </source>
</evidence>
<feature type="binding site" evidence="6">
    <location>
        <position position="50"/>
    </location>
    <ligand>
        <name>ATP</name>
        <dbReference type="ChEBI" id="CHEBI:30616"/>
    </ligand>
</feature>
<dbReference type="InterPro" id="IPR024953">
    <property type="entry name" value="PP_kinase_middle"/>
</dbReference>
<keyword evidence="4 6" id="KW-0418">Kinase</keyword>
<organism evidence="12 13">
    <name type="scientific">Sphingobacterium lactis</name>
    <dbReference type="NCBI Taxonomy" id="797291"/>
    <lineage>
        <taxon>Bacteria</taxon>
        <taxon>Pseudomonadati</taxon>
        <taxon>Bacteroidota</taxon>
        <taxon>Sphingobacteriia</taxon>
        <taxon>Sphingobacteriales</taxon>
        <taxon>Sphingobacteriaceae</taxon>
        <taxon>Sphingobacterium</taxon>
    </lineage>
</organism>
<dbReference type="Gene3D" id="3.30.870.10">
    <property type="entry name" value="Endonuclease Chain A"/>
    <property type="match status" value="2"/>
</dbReference>
<dbReference type="Pfam" id="PF13089">
    <property type="entry name" value="PP_kinase_N"/>
    <property type="match status" value="1"/>
</dbReference>
<dbReference type="AlphaFoldDB" id="A0A1H5XN29"/>
<protein>
    <recommendedName>
        <fullName evidence="6 7">Polyphosphate kinase</fullName>
        <ecNumber evidence="6 7">2.7.4.1</ecNumber>
    </recommendedName>
    <alternativeName>
        <fullName evidence="6">ATP-polyphosphate phosphotransferase</fullName>
    </alternativeName>
    <alternativeName>
        <fullName evidence="6">Polyphosphoric acid kinase</fullName>
    </alternativeName>
</protein>
<dbReference type="HAMAP" id="MF_00347">
    <property type="entry name" value="Polyphosphate_kinase"/>
    <property type="match status" value="1"/>
</dbReference>
<dbReference type="PIRSF" id="PIRSF015589">
    <property type="entry name" value="PP_kinase"/>
    <property type="match status" value="1"/>
</dbReference>
<evidence type="ECO:0000256" key="1">
    <source>
        <dbReference type="ARBA" id="ARBA00022553"/>
    </source>
</evidence>
<dbReference type="PANTHER" id="PTHR30218:SF0">
    <property type="entry name" value="POLYPHOSPHATE KINASE"/>
    <property type="match status" value="1"/>
</dbReference>
<feature type="domain" description="Polyphosphate kinase C-terminal" evidence="10">
    <location>
        <begin position="501"/>
        <end position="665"/>
    </location>
</feature>
<keyword evidence="6" id="KW-0460">Magnesium</keyword>
<dbReference type="GO" id="GO:0009358">
    <property type="term" value="C:polyphosphate kinase complex"/>
    <property type="evidence" value="ECO:0007669"/>
    <property type="project" value="InterPro"/>
</dbReference>
<dbReference type="SUPFAM" id="SSF143724">
    <property type="entry name" value="PHP14-like"/>
    <property type="match status" value="1"/>
</dbReference>
<dbReference type="InterPro" id="IPR036832">
    <property type="entry name" value="PPK_N_dom_sf"/>
</dbReference>
<dbReference type="Gene3D" id="1.20.58.310">
    <property type="entry name" value="Polyphosphate kinase N-terminal domain"/>
    <property type="match status" value="1"/>
</dbReference>
<sequence>MAKDKQLQNPTFLDRDISWLFFNQRVLDEASKSKTPLLERLKFLAIFSSNLDEFYRVRIPMLNGMWKLHKKELVEHPITNPKESIYKQAKKIIRKQQKQFGKILVKEILPGLAAEGIILNYGQPLPDFALEELRRYYYVHIAGYIQIIDLQQVKDFFPLNNEIYFYCTTIDEQAYIVHIPSGRIPRFKVIEEEGKTYVFFIDDIIKQFITETETFHKLDKIYSFKVTRDAELNVKEEAGRDLSKDLVKELKKRDFGLATRLLYPYDLPQQELQYALDYLNLKKSNTMTGGKYHNMKDFFAFPIAKPHLSYPKFETATLKTGNIEDSASIFSLLDQGDQLLHTPYQDYDMVLRFFNEAALDPQVTHIYTTVYRLAKDSKIGNALLSAARNGKHVFVFVELKARFDEDNNILWAKRLEKEGVHISYGIPKIKVHAKIALAKRKERYYGLLSTGNLNENTAKQYTDHSLLTADQDMLQELQTLFTFLKEKRHKNPEDDITFKHLLVAQFNLYQRYLDLLDFEINEAKAGRKAHVRIKLNNLEEESMISKLYAASQAGVQVELIVRGICRLVPQQKGLSENITVKRIVGRFLEHSRIFHFHHAGEDRIFLGSSDWMYRNIFNRIEVCFPVTSDRLKGQLLHYIDLQLADDSSATWIDQQGNNISVEKGKGVNAQEQIRNYLAEM</sequence>
<dbReference type="RefSeq" id="WP_103905985.1">
    <property type="nucleotide sequence ID" value="NZ_CP049246.1"/>
</dbReference>
<evidence type="ECO:0000259" key="8">
    <source>
        <dbReference type="Pfam" id="PF02503"/>
    </source>
</evidence>
<dbReference type="PANTHER" id="PTHR30218">
    <property type="entry name" value="POLYPHOSPHATE KINASE"/>
    <property type="match status" value="1"/>
</dbReference>
<dbReference type="InterPro" id="IPR025200">
    <property type="entry name" value="PPK_C_dom2"/>
</dbReference>
<comment type="cofactor">
    <cofactor evidence="6">
        <name>Mg(2+)</name>
        <dbReference type="ChEBI" id="CHEBI:18420"/>
    </cofactor>
</comment>
<feature type="binding site" evidence="6">
    <location>
        <position position="590"/>
    </location>
    <ligand>
        <name>ATP</name>
        <dbReference type="ChEBI" id="CHEBI:30616"/>
    </ligand>
</feature>
<dbReference type="NCBIfam" id="NF003917">
    <property type="entry name" value="PRK05443.1-1"/>
    <property type="match status" value="1"/>
</dbReference>
<evidence type="ECO:0000313" key="12">
    <source>
        <dbReference type="EMBL" id="SEG13179.1"/>
    </source>
</evidence>
<comment type="similarity">
    <text evidence="6 7">Belongs to the polyphosphate kinase 1 (PPK1) family.</text>
</comment>
<dbReference type="Pfam" id="PF02503">
    <property type="entry name" value="PP_kinase"/>
    <property type="match status" value="1"/>
</dbReference>
<dbReference type="Gene3D" id="3.30.1840.10">
    <property type="entry name" value="Polyphosphate kinase middle domain"/>
    <property type="match status" value="1"/>
</dbReference>
<evidence type="ECO:0000256" key="4">
    <source>
        <dbReference type="ARBA" id="ARBA00022777"/>
    </source>
</evidence>
<comment type="PTM">
    <text evidence="6 7">An intermediate of this reaction is the autophosphorylated ppk in which a phosphate is covalently linked to a histidine residue through a N-P bond.</text>
</comment>
<dbReference type="EMBL" id="FNUT01000005">
    <property type="protein sequence ID" value="SEG13179.1"/>
    <property type="molecule type" value="Genomic_DNA"/>
</dbReference>
<feature type="domain" description="Polyphosphate kinase N-terminal" evidence="9">
    <location>
        <begin position="12"/>
        <end position="118"/>
    </location>
</feature>
<comment type="function">
    <text evidence="6 7">Catalyzes the reversible transfer of the terminal phosphate of ATP to form a long-chain polyphosphate (polyP).</text>
</comment>
<keyword evidence="5 6" id="KW-0067">ATP-binding</keyword>
<dbReference type="InterPro" id="IPR025198">
    <property type="entry name" value="PPK_N_dom"/>
</dbReference>
<keyword evidence="13" id="KW-1185">Reference proteome</keyword>
<evidence type="ECO:0000256" key="6">
    <source>
        <dbReference type="HAMAP-Rule" id="MF_00347"/>
    </source>
</evidence>